<sequence length="527" mass="61748">MTNEEFCFKKELDLARKKFISDGWITLYSHSCYLENKVSLTVFSYLVTNETVCDKCMTDYCWDISMGSGRIAVYGDNSYFSFAKEGIEPIIYVKEFKTNGNYIRYNDISEELICYFNLLENCNNKQNRKYLFIDDNGDTDEVIIVTEEKVSMKLKYLQEYLAIRKINLIICFDFVCQLNSDLCTFDIEYKDDVKNENDLVYNAQIRCLMNDYHSLVIGKSLLKHGNIKTIGCHYDIKKQYENFIVGYDEVGNEALLTCERTAENYFKLTYFKKEVLDKYYNNPSLYKVDGFSISSDYFSLKIDNNNENYVAVFLVELSCLPYKEQKYWKSFNVSPQSGMGISKSYYRTMIEGNWTENNEALDLYFKDLYEEFDRLWSDKFGWTLFKPLNKEQKYVFASLHLLPNNEAKSFCELVQSMALLLIDCINDEITKNIELDPGDRGIIKLKKFFASHHLTVSPLIEYFKYLQDLRSCITPAHRFSESNKTAKKAIRYFGLNLDFSNAKEVGNEIFVKSIYTLNTLIKAFSLK</sequence>
<dbReference type="EMBL" id="QRYV01000097">
    <property type="protein sequence ID" value="RGV03922.1"/>
    <property type="molecule type" value="Genomic_DNA"/>
</dbReference>
<comment type="caution">
    <text evidence="1">The sequence shown here is derived from an EMBL/GenBank/DDBJ whole genome shotgun (WGS) entry which is preliminary data.</text>
</comment>
<reference evidence="1 2" key="1">
    <citation type="submission" date="2018-08" db="EMBL/GenBank/DDBJ databases">
        <title>A genome reference for cultivated species of the human gut microbiota.</title>
        <authorList>
            <person name="Zou Y."/>
            <person name="Xue W."/>
            <person name="Luo G."/>
        </authorList>
    </citation>
    <scope>NUCLEOTIDE SEQUENCE [LARGE SCALE GENOMIC DNA]</scope>
    <source>
        <strain evidence="1 2">AF14-7</strain>
    </source>
</reference>
<evidence type="ECO:0000313" key="1">
    <source>
        <dbReference type="EMBL" id="RGV03922.1"/>
    </source>
</evidence>
<protein>
    <recommendedName>
        <fullName evidence="3">ApeA N-terminal domain-containing protein</fullName>
    </recommendedName>
</protein>
<gene>
    <name evidence="1" type="ORF">DWW25_24680</name>
</gene>
<evidence type="ECO:0008006" key="3">
    <source>
        <dbReference type="Google" id="ProtNLM"/>
    </source>
</evidence>
<dbReference type="RefSeq" id="WP_117515558.1">
    <property type="nucleotide sequence ID" value="NZ_JAQCUV010000104.1"/>
</dbReference>
<organism evidence="1 2">
    <name type="scientific">Bacteroides xylanisolvens</name>
    <dbReference type="NCBI Taxonomy" id="371601"/>
    <lineage>
        <taxon>Bacteria</taxon>
        <taxon>Pseudomonadati</taxon>
        <taxon>Bacteroidota</taxon>
        <taxon>Bacteroidia</taxon>
        <taxon>Bacteroidales</taxon>
        <taxon>Bacteroidaceae</taxon>
        <taxon>Bacteroides</taxon>
    </lineage>
</organism>
<dbReference type="AlphaFoldDB" id="A0A412VEK3"/>
<accession>A0A412VEK3</accession>
<evidence type="ECO:0000313" key="2">
    <source>
        <dbReference type="Proteomes" id="UP000283369"/>
    </source>
</evidence>
<proteinExistence type="predicted"/>
<dbReference type="Proteomes" id="UP000283369">
    <property type="component" value="Unassembled WGS sequence"/>
</dbReference>
<name>A0A412VEK3_9BACE</name>